<dbReference type="PROSITE" id="PS00012">
    <property type="entry name" value="PHOSPHOPANTETHEINE"/>
    <property type="match status" value="1"/>
</dbReference>
<dbReference type="GO" id="GO:0016874">
    <property type="term" value="F:ligase activity"/>
    <property type="evidence" value="ECO:0007669"/>
    <property type="project" value="UniProtKB-KW"/>
</dbReference>
<dbReference type="GO" id="GO:0031177">
    <property type="term" value="F:phosphopantetheine binding"/>
    <property type="evidence" value="ECO:0007669"/>
    <property type="project" value="TreeGrafter"/>
</dbReference>
<evidence type="ECO:0000313" key="6">
    <source>
        <dbReference type="Proteomes" id="UP000566819"/>
    </source>
</evidence>
<dbReference type="InterPro" id="IPR006162">
    <property type="entry name" value="Ppantetheine_attach_site"/>
</dbReference>
<dbReference type="Gene3D" id="3.30.559.30">
    <property type="entry name" value="Nonribosomal peptide synthetase, condensation domain"/>
    <property type="match status" value="1"/>
</dbReference>
<dbReference type="InterPro" id="IPR009081">
    <property type="entry name" value="PP-bd_ACP"/>
</dbReference>
<keyword evidence="3" id="KW-0436">Ligase</keyword>
<reference evidence="5 6" key="1">
    <citation type="submission" date="2020-03" db="EMBL/GenBank/DDBJ databases">
        <title>Draft Genome Sequence of Cudoniella acicularis.</title>
        <authorList>
            <person name="Buettner E."/>
            <person name="Kellner H."/>
        </authorList>
    </citation>
    <scope>NUCLEOTIDE SEQUENCE [LARGE SCALE GENOMIC DNA]</scope>
    <source>
        <strain evidence="5 6">DSM 108380</strain>
    </source>
</reference>
<dbReference type="InterPro" id="IPR023213">
    <property type="entry name" value="CAT-like_dom_sf"/>
</dbReference>
<dbReference type="Gene3D" id="3.30.559.10">
    <property type="entry name" value="Chloramphenicol acetyltransferase-like domain"/>
    <property type="match status" value="1"/>
</dbReference>
<evidence type="ECO:0000256" key="1">
    <source>
        <dbReference type="ARBA" id="ARBA00022450"/>
    </source>
</evidence>
<evidence type="ECO:0000256" key="3">
    <source>
        <dbReference type="ARBA" id="ARBA00022598"/>
    </source>
</evidence>
<dbReference type="PROSITE" id="PS00455">
    <property type="entry name" value="AMP_BINDING"/>
    <property type="match status" value="2"/>
</dbReference>
<proteinExistence type="predicted"/>
<dbReference type="Proteomes" id="UP000566819">
    <property type="component" value="Unassembled WGS sequence"/>
</dbReference>
<comment type="caution">
    <text evidence="5">The sequence shown here is derived from an EMBL/GenBank/DDBJ whole genome shotgun (WGS) entry which is preliminary data.</text>
</comment>
<evidence type="ECO:0000256" key="2">
    <source>
        <dbReference type="ARBA" id="ARBA00022553"/>
    </source>
</evidence>
<protein>
    <recommendedName>
        <fullName evidence="4">Carrier domain-containing protein</fullName>
    </recommendedName>
</protein>
<keyword evidence="6" id="KW-1185">Reference proteome</keyword>
<dbReference type="OrthoDB" id="416786at2759"/>
<dbReference type="Pfam" id="PF00668">
    <property type="entry name" value="Condensation"/>
    <property type="match status" value="1"/>
</dbReference>
<dbReference type="PANTHER" id="PTHR45527">
    <property type="entry name" value="NONRIBOSOMAL PEPTIDE SYNTHETASE"/>
    <property type="match status" value="1"/>
</dbReference>
<dbReference type="GO" id="GO:0044550">
    <property type="term" value="P:secondary metabolite biosynthetic process"/>
    <property type="evidence" value="ECO:0007669"/>
    <property type="project" value="TreeGrafter"/>
</dbReference>
<dbReference type="Pfam" id="PF13023">
    <property type="entry name" value="HD_3"/>
    <property type="match status" value="1"/>
</dbReference>
<gene>
    <name evidence="5" type="ORF">G7Y89_g1490</name>
</gene>
<dbReference type="InterPro" id="IPR001242">
    <property type="entry name" value="Condensation_dom"/>
</dbReference>
<dbReference type="InterPro" id="IPR042099">
    <property type="entry name" value="ANL_N_sf"/>
</dbReference>
<dbReference type="PANTHER" id="PTHR45527:SF1">
    <property type="entry name" value="FATTY ACID SYNTHASE"/>
    <property type="match status" value="1"/>
</dbReference>
<dbReference type="SUPFAM" id="SSF52777">
    <property type="entry name" value="CoA-dependent acyltransferases"/>
    <property type="match status" value="2"/>
</dbReference>
<feature type="domain" description="Carrier" evidence="4">
    <location>
        <begin position="502"/>
        <end position="578"/>
    </location>
</feature>
<evidence type="ECO:0000259" key="4">
    <source>
        <dbReference type="PROSITE" id="PS50075"/>
    </source>
</evidence>
<dbReference type="Gene3D" id="3.30.300.30">
    <property type="match status" value="1"/>
</dbReference>
<sequence>MGDHRDRDSDYSEGDELSLAGLISSYAELQPHAVAATCGSRSLTYRQLQSKGSSLALALQLKGIGRGDRVVVLTTRCLEMVLLFYAILKVGACYVPLDVDSLSSSRISHVIGSVQAALVLSTKPYNLDDCSILSYDELEKTEREFQTDNLLPSNPFPRVQPEDLVYIIFTSGTTSSPKGVMIPHRALLYYVQQGKSKTPFNLGARPSDRVLLIFSPAFDACTGVIFSTLYNGATLVISDSERLELLLKDVTILPCTPSMLRSISHPERYDNLRSIFLGGEAPSTVLISSWFRPNRKIFNCYGPTESTITSLITELVPGSPITLGHPMTNSQVLLVNDLLECYDEGEIWISGPGLAVGYLNDDALTTSKFVHYEGTRFYRTGDYARRQGGELIFLGRGDSLIKNRGFLVNIETEIIPAICSQDKVHAAVAIHYDGKLIAFVTPSDCQAQEIRLGMLAEFDSFLVPDQIYCLDNFPLTPNGKINIRALQDKILKLVKFKSETVSHPLTNISILKSAIAWSLGLDTDSFSEDESFWTLGGNSLTAIQVLSRLRSYSLSISISDLLGHNTLRNLSTLLTPDTFSNSHTAFTETTPLSPITPIQEKLLSTLPSTPFQNYLIVEIELPVTLSSSQHKDFKRAWKMLFQHHNILSASFDMEKGTLQRNDSPQLDWKSIAIPKEKWFTQSQAQMNDIITSIKLAKSPEPKTLFRLLISEDHNSRLIWTIHHSRIDGFSMKVILEHLQAILDGQTLSEAPQFFEAAKLQRSLSDNSDLEHENFWKRVIERQLETKPLALPKTSEDPKIFDAKCEACIDSELSLTYVQGLCRTAEVSPSAIFYGAWALLMMGYTGASTACFGAVFSGRNIPMIGADRVVGPMINVCSFPVQALGGHESRATWLQNIQSQTNQISDMQWSASRFALESILGNGRPMYDTLVALQYDLEEPQWSCKSIPGQWHVKQTQISEFAWTLLVEKCDESFRYRLLYRPSAVNLSLTTRALSHFKTICKALLDFKEGTTPITVARDWWFNPSEVGVMVQKNQKPAALYSDHLRVKTAFELAVKKYGKLVALESISKQITYQELGDFATVLAWKLLPAVCPGKTVAILADGSLNWIISILAVIKTGAIYCPIDVNLPKERAERMISLSGSITLIVPTEELANLLQRPCGCDLVITERILKFSSSAIDPIPDSISLNDPVYLIFTSGTTGTPKGVLATNLGLLSYISYAPARLFAGPGRRIAQMFSVGFDACAAEIFGTLCYGGTLLLKHPSNIFTHLRTANAVMMTPSFLSTCHPEDFPNLDTIVLGGRDRRLATTWHSSSISDHMYCMSIIVMFATHSLSSKINIPHCMKMTLVHDIAEALVGDITPMDEVTKHEKTRREETTIDYLTKSLLGKVNGGITGKEINDIWREYEDGETLESKFVHDVDKIELVLQMVDYERVHEPKLGISLNLRRGAWFHQVLDLCTGVWAAEFGLQEAQEI</sequence>
<dbReference type="InterPro" id="IPR045851">
    <property type="entry name" value="AMP-bd_C_sf"/>
</dbReference>
<keyword evidence="1" id="KW-0596">Phosphopantetheine</keyword>
<dbReference type="SUPFAM" id="SSF47336">
    <property type="entry name" value="ACP-like"/>
    <property type="match status" value="1"/>
</dbReference>
<accession>A0A8H4RV73</accession>
<dbReference type="GO" id="GO:0005737">
    <property type="term" value="C:cytoplasm"/>
    <property type="evidence" value="ECO:0007669"/>
    <property type="project" value="TreeGrafter"/>
</dbReference>
<dbReference type="GO" id="GO:0043041">
    <property type="term" value="P:amino acid activation for nonribosomal peptide biosynthetic process"/>
    <property type="evidence" value="ECO:0007669"/>
    <property type="project" value="TreeGrafter"/>
</dbReference>
<dbReference type="SUPFAM" id="SSF56801">
    <property type="entry name" value="Acetyl-CoA synthetase-like"/>
    <property type="match status" value="2"/>
</dbReference>
<organism evidence="5 6">
    <name type="scientific">Cudoniella acicularis</name>
    <dbReference type="NCBI Taxonomy" id="354080"/>
    <lineage>
        <taxon>Eukaryota</taxon>
        <taxon>Fungi</taxon>
        <taxon>Dikarya</taxon>
        <taxon>Ascomycota</taxon>
        <taxon>Pezizomycotina</taxon>
        <taxon>Leotiomycetes</taxon>
        <taxon>Helotiales</taxon>
        <taxon>Tricladiaceae</taxon>
        <taxon>Cudoniella</taxon>
    </lineage>
</organism>
<dbReference type="PROSITE" id="PS50075">
    <property type="entry name" value="CARRIER"/>
    <property type="match status" value="1"/>
</dbReference>
<dbReference type="InterPro" id="IPR006674">
    <property type="entry name" value="HD_domain"/>
</dbReference>
<name>A0A8H4RV73_9HELO</name>
<dbReference type="Gene3D" id="1.10.3210.10">
    <property type="entry name" value="Hypothetical protein af1432"/>
    <property type="match status" value="1"/>
</dbReference>
<evidence type="ECO:0000313" key="5">
    <source>
        <dbReference type="EMBL" id="KAF4636604.1"/>
    </source>
</evidence>
<dbReference type="Pfam" id="PF00501">
    <property type="entry name" value="AMP-binding"/>
    <property type="match status" value="2"/>
</dbReference>
<keyword evidence="2" id="KW-0597">Phosphoprotein</keyword>
<dbReference type="InterPro" id="IPR020845">
    <property type="entry name" value="AMP-binding_CS"/>
</dbReference>
<dbReference type="Gene3D" id="3.40.50.12780">
    <property type="entry name" value="N-terminal domain of ligase-like"/>
    <property type="match status" value="2"/>
</dbReference>
<dbReference type="SUPFAM" id="SSF109604">
    <property type="entry name" value="HD-domain/PDEase-like"/>
    <property type="match status" value="1"/>
</dbReference>
<dbReference type="InterPro" id="IPR036736">
    <property type="entry name" value="ACP-like_sf"/>
</dbReference>
<dbReference type="Pfam" id="PF00550">
    <property type="entry name" value="PP-binding"/>
    <property type="match status" value="1"/>
</dbReference>
<dbReference type="InterPro" id="IPR000873">
    <property type="entry name" value="AMP-dep_synth/lig_dom"/>
</dbReference>
<dbReference type="Gene3D" id="1.10.1200.10">
    <property type="entry name" value="ACP-like"/>
    <property type="match status" value="1"/>
</dbReference>
<dbReference type="EMBL" id="JAAMPI010000058">
    <property type="protein sequence ID" value="KAF4636604.1"/>
    <property type="molecule type" value="Genomic_DNA"/>
</dbReference>